<accession>A0AAJ6ALT4</accession>
<dbReference type="Proteomes" id="UP001224674">
    <property type="component" value="Chromosome"/>
</dbReference>
<gene>
    <name evidence="3" type="ORF">QDX21_08215</name>
</gene>
<dbReference type="EMBL" id="CP122566">
    <property type="protein sequence ID" value="WGH92306.1"/>
    <property type="molecule type" value="Genomic_DNA"/>
</dbReference>
<comment type="similarity">
    <text evidence="1">Belongs to the glycosyl hydrolase 13 family.</text>
</comment>
<protein>
    <submittedName>
        <fullName evidence="3">Glycoside hydrolase family 13 protein</fullName>
    </submittedName>
</protein>
<evidence type="ECO:0000256" key="1">
    <source>
        <dbReference type="ARBA" id="ARBA00008061"/>
    </source>
</evidence>
<dbReference type="PANTHER" id="PTHR10357:SF179">
    <property type="entry name" value="NEUTRAL AND BASIC AMINO ACID TRANSPORT PROTEIN RBAT"/>
    <property type="match status" value="1"/>
</dbReference>
<dbReference type="InterPro" id="IPR017853">
    <property type="entry name" value="GH"/>
</dbReference>
<dbReference type="GO" id="GO:0004556">
    <property type="term" value="F:alpha-amylase activity"/>
    <property type="evidence" value="ECO:0007669"/>
    <property type="project" value="TreeGrafter"/>
</dbReference>
<dbReference type="AlphaFoldDB" id="A0AAJ6ALT4"/>
<dbReference type="Pfam" id="PF00128">
    <property type="entry name" value="Alpha-amylase"/>
    <property type="match status" value="1"/>
</dbReference>
<evidence type="ECO:0000259" key="2">
    <source>
        <dbReference type="SMART" id="SM00642"/>
    </source>
</evidence>
<dbReference type="RefSeq" id="WP_279674472.1">
    <property type="nucleotide sequence ID" value="NZ_CP122566.1"/>
</dbReference>
<keyword evidence="4" id="KW-1185">Reference proteome</keyword>
<feature type="domain" description="Glycosyl hydrolase family 13 catalytic" evidence="2">
    <location>
        <begin position="14"/>
        <end position="419"/>
    </location>
</feature>
<evidence type="ECO:0000313" key="4">
    <source>
        <dbReference type="Proteomes" id="UP001224674"/>
    </source>
</evidence>
<name>A0AAJ6ALT4_9MICC</name>
<dbReference type="InterPro" id="IPR006047">
    <property type="entry name" value="GH13_cat_dom"/>
</dbReference>
<evidence type="ECO:0000313" key="3">
    <source>
        <dbReference type="EMBL" id="WGH92306.1"/>
    </source>
</evidence>
<dbReference type="SMART" id="SM00642">
    <property type="entry name" value="Aamy"/>
    <property type="match status" value="1"/>
</dbReference>
<dbReference type="PANTHER" id="PTHR10357">
    <property type="entry name" value="ALPHA-AMYLASE FAMILY MEMBER"/>
    <property type="match status" value="1"/>
</dbReference>
<keyword evidence="3" id="KW-0378">Hydrolase</keyword>
<dbReference type="CDD" id="cd11332">
    <property type="entry name" value="AmyAc_OligoGlu_TS"/>
    <property type="match status" value="1"/>
</dbReference>
<dbReference type="Gene3D" id="3.90.400.10">
    <property type="entry name" value="Oligo-1,6-glucosidase, Domain 2"/>
    <property type="match status" value="1"/>
</dbReference>
<dbReference type="Gene3D" id="3.20.20.80">
    <property type="entry name" value="Glycosidases"/>
    <property type="match status" value="1"/>
</dbReference>
<dbReference type="GO" id="GO:0009313">
    <property type="term" value="P:oligosaccharide catabolic process"/>
    <property type="evidence" value="ECO:0007669"/>
    <property type="project" value="TreeGrafter"/>
</dbReference>
<dbReference type="SUPFAM" id="SSF51445">
    <property type="entry name" value="(Trans)glycosidases"/>
    <property type="match status" value="1"/>
</dbReference>
<sequence>MSKTPWWSHAVIYQIYPRSFADSTGSGMGDLPGVIAKLPYLAELGVDAIWLSPFYVSPQQDAGYDVADYRDVDPLFGTLADADRLITATHEHGLKIIVDLVPNHTSDQHPWFQQALGDPDARDRYIFRDQPNNWLSHFGGKAWTQITEPDGTPGPYYLHLFDTSQPDLNWEHPEVREEFENILRFWLDRGVDGFRVDVAHGLVKQAGLPDHPHRPGMITDAELDHNITDSDSFTPVHPFYDQEGVHEIYRSWHRVLEEYQDRMMVAEAWISPLFRLFRYVRPDEMQQAFNFTFLTAGYDAQALHEAIDISFAEAHAVGAPVTWVLSNHDTVRHASRFGLPDPTSYPDSITAEDIQPDEALGRRRALAAAMIELALPGSAYIYQGDELGLPEHTTLPNEARQDPTYRRTRGAEYGRDGARVPMPWRAGQPDGWLPAPESYHRLAVDQQDGVPGSFLETYRQLLRLRAEYRLGSGQFAWSAHHDPHRGVLAFTVTTEDHTGTQRVEVIANLSDRPVTVAPGELLIGPGYAESMVEPDSTAWLIR</sequence>
<proteinExistence type="inferred from homology"/>
<reference evidence="3 4" key="1">
    <citation type="submission" date="2023-03" db="EMBL/GenBank/DDBJ databases">
        <title>Complete genome sequences of several Auritidibacter ignavus strains isolated from ear infections.</title>
        <authorList>
            <person name="Baehr T."/>
            <person name="Baumhoegger A.M."/>
        </authorList>
    </citation>
    <scope>NUCLEOTIDE SEQUENCE [LARGE SCALE GENOMIC DNA]</scope>
    <source>
        <strain evidence="3 4">BABAE-6</strain>
    </source>
</reference>
<organism evidence="3 4">
    <name type="scientific">Auritidibacter ignavus</name>
    <dbReference type="NCBI Taxonomy" id="678932"/>
    <lineage>
        <taxon>Bacteria</taxon>
        <taxon>Bacillati</taxon>
        <taxon>Actinomycetota</taxon>
        <taxon>Actinomycetes</taxon>
        <taxon>Micrococcales</taxon>
        <taxon>Micrococcaceae</taxon>
        <taxon>Auritidibacter</taxon>
    </lineage>
</organism>
<dbReference type="InterPro" id="IPR045857">
    <property type="entry name" value="O16G_dom_2"/>
</dbReference>